<proteinExistence type="predicted"/>
<evidence type="ECO:0000313" key="1">
    <source>
        <dbReference type="EMBL" id="QHS59782.1"/>
    </source>
</evidence>
<name>A0A6B9ZBK5_9BACT</name>
<dbReference type="KEGG" id="chih:GWR21_09315"/>
<dbReference type="RefSeq" id="WP_162331477.1">
    <property type="nucleotide sequence ID" value="NZ_CP048113.1"/>
</dbReference>
<keyword evidence="2" id="KW-1185">Reference proteome</keyword>
<reference evidence="1 2" key="1">
    <citation type="submission" date="2020-01" db="EMBL/GenBank/DDBJ databases">
        <title>Complete genome sequence of Chitinophaga sp. H33E-04 isolated from quinoa roots.</title>
        <authorList>
            <person name="Weon H.-Y."/>
            <person name="Lee S.A."/>
        </authorList>
    </citation>
    <scope>NUCLEOTIDE SEQUENCE [LARGE SCALE GENOMIC DNA]</scope>
    <source>
        <strain evidence="1 2">H33E-04</strain>
    </source>
</reference>
<dbReference type="AlphaFoldDB" id="A0A6B9ZBK5"/>
<sequence>MVRLSAVELVLMNAADTLPALLASLHNVLKVTAKAVKEENKSDAKVH</sequence>
<accession>A0A6B9ZBK5</accession>
<organism evidence="1 2">
    <name type="scientific">Chitinophaga agri</name>
    <dbReference type="NCBI Taxonomy" id="2703787"/>
    <lineage>
        <taxon>Bacteria</taxon>
        <taxon>Pseudomonadati</taxon>
        <taxon>Bacteroidota</taxon>
        <taxon>Chitinophagia</taxon>
        <taxon>Chitinophagales</taxon>
        <taxon>Chitinophagaceae</taxon>
        <taxon>Chitinophaga</taxon>
    </lineage>
</organism>
<protein>
    <submittedName>
        <fullName evidence="1">Uncharacterized protein</fullName>
    </submittedName>
</protein>
<dbReference type="EMBL" id="CP048113">
    <property type="protein sequence ID" value="QHS59782.1"/>
    <property type="molecule type" value="Genomic_DNA"/>
</dbReference>
<gene>
    <name evidence="1" type="ORF">GWR21_09315</name>
</gene>
<evidence type="ECO:0000313" key="2">
    <source>
        <dbReference type="Proteomes" id="UP000476411"/>
    </source>
</evidence>
<dbReference type="Proteomes" id="UP000476411">
    <property type="component" value="Chromosome"/>
</dbReference>